<evidence type="ECO:0000259" key="2">
    <source>
        <dbReference type="PROSITE" id="PS51673"/>
    </source>
</evidence>
<dbReference type="RefSeq" id="XP_031021878.1">
    <property type="nucleotide sequence ID" value="XM_031172153.1"/>
</dbReference>
<keyword evidence="4" id="KW-1185">Reference proteome</keyword>
<comment type="caution">
    <text evidence="3">The sequence shown here is derived from an EMBL/GenBank/DDBJ whole genome shotgun (WGS) entry which is preliminary data.</text>
</comment>
<evidence type="ECO:0000313" key="3">
    <source>
        <dbReference type="EMBL" id="TPX30147.1"/>
    </source>
</evidence>
<dbReference type="EMBL" id="QEAO01000092">
    <property type="protein sequence ID" value="TPX30147.1"/>
    <property type="molecule type" value="Genomic_DNA"/>
</dbReference>
<dbReference type="PROSITE" id="PS51673">
    <property type="entry name" value="SUZ"/>
    <property type="match status" value="1"/>
</dbReference>
<feature type="domain" description="SUZ" evidence="2">
    <location>
        <begin position="31"/>
        <end position="117"/>
    </location>
</feature>
<dbReference type="PANTHER" id="PTHR31796">
    <property type="entry name" value="SUZ DOMAIN-CONTAINING PROTEIN 1"/>
    <property type="match status" value="1"/>
</dbReference>
<feature type="compositionally biased region" description="Acidic residues" evidence="1">
    <location>
        <begin position="1"/>
        <end position="10"/>
    </location>
</feature>
<accession>A0A507BJH8</accession>
<evidence type="ECO:0000256" key="1">
    <source>
        <dbReference type="SAM" id="MobiDB-lite"/>
    </source>
</evidence>
<name>A0A507BJH8_9FUNG</name>
<dbReference type="InterPro" id="IPR024771">
    <property type="entry name" value="SUZ"/>
</dbReference>
<evidence type="ECO:0000313" key="4">
    <source>
        <dbReference type="Proteomes" id="UP000319731"/>
    </source>
</evidence>
<dbReference type="PANTHER" id="PTHR31796:SF2">
    <property type="entry name" value="SUZ DOMAIN-CONTAINING PROTEIN 1"/>
    <property type="match status" value="1"/>
</dbReference>
<reference evidence="3 4" key="1">
    <citation type="journal article" date="2019" name="Sci. Rep.">
        <title>Comparative genomics of chytrid fungi reveal insights into the obligate biotrophic and pathogenic lifestyle of Synchytrium endobioticum.</title>
        <authorList>
            <person name="van de Vossenberg B.T.L.H."/>
            <person name="Warris S."/>
            <person name="Nguyen H.D.T."/>
            <person name="van Gent-Pelzer M.P.E."/>
            <person name="Joly D.L."/>
            <person name="van de Geest H.C."/>
            <person name="Bonants P.J.M."/>
            <person name="Smith D.S."/>
            <person name="Levesque C.A."/>
            <person name="van der Lee T.A.J."/>
        </authorList>
    </citation>
    <scope>NUCLEOTIDE SEQUENCE [LARGE SCALE GENOMIC DNA]</scope>
    <source>
        <strain evidence="3 4">JEL517</strain>
    </source>
</reference>
<dbReference type="InterPro" id="IPR039228">
    <property type="entry name" value="SZRD1"/>
</dbReference>
<dbReference type="OrthoDB" id="10616239at2759"/>
<feature type="region of interest" description="Disordered" evidence="1">
    <location>
        <begin position="116"/>
        <end position="186"/>
    </location>
</feature>
<sequence length="186" mass="19855">MEEEADEWEEAAPITLDKQIHETQLKTPSKPTPNNAANDDDWMSKGNESEHTEPSLVNTGQRIEVVAPQMKILKRNQNKAGDIPVMQRTGSGGVMKTLAEREAEYNAARARIFGGLDGADGGSTSNGVGNTNAEGGRNKSTTPATGEKIDLNDAANRNRPLPKSNGRGGGEGSPAMARMDPRSQSK</sequence>
<feature type="compositionally biased region" description="Polar residues" evidence="1">
    <location>
        <begin position="25"/>
        <end position="37"/>
    </location>
</feature>
<dbReference type="Pfam" id="PF12752">
    <property type="entry name" value="SUZ"/>
    <property type="match status" value="1"/>
</dbReference>
<gene>
    <name evidence="3" type="ORF">SmJEL517_g06227</name>
</gene>
<dbReference type="GeneID" id="42007450"/>
<dbReference type="Proteomes" id="UP000319731">
    <property type="component" value="Unassembled WGS sequence"/>
</dbReference>
<protein>
    <recommendedName>
        <fullName evidence="2">SUZ domain-containing protein</fullName>
    </recommendedName>
</protein>
<feature type="compositionally biased region" description="Low complexity" evidence="1">
    <location>
        <begin position="122"/>
        <end position="132"/>
    </location>
</feature>
<feature type="region of interest" description="Disordered" evidence="1">
    <location>
        <begin position="1"/>
        <end position="61"/>
    </location>
</feature>
<proteinExistence type="predicted"/>
<organism evidence="3 4">
    <name type="scientific">Synchytrium microbalum</name>
    <dbReference type="NCBI Taxonomy" id="1806994"/>
    <lineage>
        <taxon>Eukaryota</taxon>
        <taxon>Fungi</taxon>
        <taxon>Fungi incertae sedis</taxon>
        <taxon>Chytridiomycota</taxon>
        <taxon>Chytridiomycota incertae sedis</taxon>
        <taxon>Chytridiomycetes</taxon>
        <taxon>Synchytriales</taxon>
        <taxon>Synchytriaceae</taxon>
        <taxon>Synchytrium</taxon>
    </lineage>
</organism>
<dbReference type="AlphaFoldDB" id="A0A507BJH8"/>